<dbReference type="PROSITE" id="PS51194">
    <property type="entry name" value="HELICASE_CTER"/>
    <property type="match status" value="1"/>
</dbReference>
<evidence type="ECO:0000259" key="11">
    <source>
        <dbReference type="PROSITE" id="PS51195"/>
    </source>
</evidence>
<dbReference type="GO" id="GO:0003676">
    <property type="term" value="F:nucleic acid binding"/>
    <property type="evidence" value="ECO:0007669"/>
    <property type="project" value="InterPro"/>
</dbReference>
<dbReference type="SUPFAM" id="SSF52540">
    <property type="entry name" value="P-loop containing nucleoside triphosphate hydrolases"/>
    <property type="match status" value="1"/>
</dbReference>
<dbReference type="GO" id="GO:0005829">
    <property type="term" value="C:cytosol"/>
    <property type="evidence" value="ECO:0007669"/>
    <property type="project" value="TreeGrafter"/>
</dbReference>
<dbReference type="InterPro" id="IPR027417">
    <property type="entry name" value="P-loop_NTPase"/>
</dbReference>
<dbReference type="RefSeq" id="WP_055463965.1">
    <property type="nucleotide sequence ID" value="NZ_CYHG01000010.1"/>
</dbReference>
<evidence type="ECO:0000256" key="2">
    <source>
        <dbReference type="ARBA" id="ARBA00022801"/>
    </source>
</evidence>
<dbReference type="EMBL" id="CYHG01000010">
    <property type="protein sequence ID" value="CUB05382.1"/>
    <property type="molecule type" value="Genomic_DNA"/>
</dbReference>
<evidence type="ECO:0000256" key="6">
    <source>
        <dbReference type="PROSITE-ProRule" id="PRU00552"/>
    </source>
</evidence>
<evidence type="ECO:0000259" key="9">
    <source>
        <dbReference type="PROSITE" id="PS51192"/>
    </source>
</evidence>
<dbReference type="SMART" id="SM00490">
    <property type="entry name" value="HELICc"/>
    <property type="match status" value="1"/>
</dbReference>
<dbReference type="InterPro" id="IPR014001">
    <property type="entry name" value="Helicase_ATP-bd"/>
</dbReference>
<proteinExistence type="inferred from homology"/>
<feature type="short sequence motif" description="Q motif" evidence="6">
    <location>
        <begin position="1"/>
        <end position="29"/>
    </location>
</feature>
<keyword evidence="1 7" id="KW-0547">Nucleotide-binding</keyword>
<dbReference type="CDD" id="cd00268">
    <property type="entry name" value="DEADc"/>
    <property type="match status" value="1"/>
</dbReference>
<dbReference type="GO" id="GO:0003724">
    <property type="term" value="F:RNA helicase activity"/>
    <property type="evidence" value="ECO:0007669"/>
    <property type="project" value="InterPro"/>
</dbReference>
<keyword evidence="13" id="KW-1185">Reference proteome</keyword>
<dbReference type="STRING" id="1137284.GCA_001418205_02926"/>
<dbReference type="OrthoDB" id="9808889at2"/>
<dbReference type="InterPro" id="IPR001650">
    <property type="entry name" value="Helicase_C-like"/>
</dbReference>
<dbReference type="InterPro" id="IPR011545">
    <property type="entry name" value="DEAD/DEAH_box_helicase_dom"/>
</dbReference>
<evidence type="ECO:0000259" key="10">
    <source>
        <dbReference type="PROSITE" id="PS51194"/>
    </source>
</evidence>
<feature type="compositionally biased region" description="Basic and acidic residues" evidence="8">
    <location>
        <begin position="372"/>
        <end position="385"/>
    </location>
</feature>
<dbReference type="InterPro" id="IPR014014">
    <property type="entry name" value="RNA_helicase_DEAD_Q_motif"/>
</dbReference>
<name>A0A0K6IPY2_9GAMM</name>
<dbReference type="PROSITE" id="PS00039">
    <property type="entry name" value="DEAD_ATP_HELICASE"/>
    <property type="match status" value="1"/>
</dbReference>
<keyword evidence="4 7" id="KW-0067">ATP-binding</keyword>
<dbReference type="InterPro" id="IPR000629">
    <property type="entry name" value="RNA-helicase_DEAD-box_CS"/>
</dbReference>
<keyword evidence="3 7" id="KW-0347">Helicase</keyword>
<gene>
    <name evidence="12" type="ORF">Ga0061065_11085</name>
</gene>
<feature type="domain" description="Helicase ATP-binding" evidence="9">
    <location>
        <begin position="32"/>
        <end position="206"/>
    </location>
</feature>
<evidence type="ECO:0000313" key="12">
    <source>
        <dbReference type="EMBL" id="CUB05382.1"/>
    </source>
</evidence>
<sequence>MTFANLGLSVAITDILNELGYQKPTPIQNQAIPLILSAKDVLAAAQTGTGKTAAFTLPILERLKEGERAEANQVRALILAPTRELANQIGESVRSYSRGLGLRSQTIFGGVKVFPQINGLQRGADILVATPGRLIDLVKQDAVKFDALQFLVLDEADRMLDLGFEEALNELLTLLPKNRQSMMFSATYSDAVKTLAKLWLRDPEEVAAKQSNRVAATVRHQIYTVDKVRKPELLAELLTRQHWTQALIFTKTKRGADEITDILQAEGFSVEAMHGDKNQYARLSALRAFKAGELAYLVATDVAARGLDIEGLPVVINVDLPHVAEDYIHRIGRTGRAGLEGRAVSLVCADEVENLRAIEALLKQRVPRKEIPGFEAEHRVPDTHPRSQKKPKKATDSQPASNQGKGKGKKQVEVQKPDVSKGPGLRSNPFAEPQKK</sequence>
<reference evidence="13" key="1">
    <citation type="submission" date="2015-08" db="EMBL/GenBank/DDBJ databases">
        <authorList>
            <person name="Varghese N."/>
        </authorList>
    </citation>
    <scope>NUCLEOTIDE SEQUENCE [LARGE SCALE GENOMIC DNA]</scope>
    <source>
        <strain evidence="13">JCM 18476</strain>
    </source>
</reference>
<dbReference type="Pfam" id="PF00271">
    <property type="entry name" value="Helicase_C"/>
    <property type="match status" value="1"/>
</dbReference>
<evidence type="ECO:0000256" key="8">
    <source>
        <dbReference type="SAM" id="MobiDB-lite"/>
    </source>
</evidence>
<evidence type="ECO:0000256" key="3">
    <source>
        <dbReference type="ARBA" id="ARBA00022806"/>
    </source>
</evidence>
<dbReference type="GO" id="GO:0016787">
    <property type="term" value="F:hydrolase activity"/>
    <property type="evidence" value="ECO:0007669"/>
    <property type="project" value="UniProtKB-KW"/>
</dbReference>
<dbReference type="PANTHER" id="PTHR47959">
    <property type="entry name" value="ATP-DEPENDENT RNA HELICASE RHLE-RELATED"/>
    <property type="match status" value="1"/>
</dbReference>
<dbReference type="GO" id="GO:0005524">
    <property type="term" value="F:ATP binding"/>
    <property type="evidence" value="ECO:0007669"/>
    <property type="project" value="UniProtKB-KW"/>
</dbReference>
<dbReference type="SMART" id="SM00487">
    <property type="entry name" value="DEXDc"/>
    <property type="match status" value="1"/>
</dbReference>
<feature type="region of interest" description="Disordered" evidence="8">
    <location>
        <begin position="372"/>
        <end position="436"/>
    </location>
</feature>
<dbReference type="AlphaFoldDB" id="A0A0K6IPY2"/>
<dbReference type="CDD" id="cd18787">
    <property type="entry name" value="SF2_C_DEAD"/>
    <property type="match status" value="1"/>
</dbReference>
<evidence type="ECO:0000256" key="5">
    <source>
        <dbReference type="ARBA" id="ARBA00038437"/>
    </source>
</evidence>
<feature type="domain" description="DEAD-box RNA helicase Q" evidence="11">
    <location>
        <begin position="1"/>
        <end position="29"/>
    </location>
</feature>
<dbReference type="Proteomes" id="UP000182769">
    <property type="component" value="Unassembled WGS sequence"/>
</dbReference>
<accession>A0A0K6IPY2</accession>
<comment type="similarity">
    <text evidence="5 7">Belongs to the DEAD box helicase family.</text>
</comment>
<dbReference type="InterPro" id="IPR050079">
    <property type="entry name" value="DEAD_box_RNA_helicase"/>
</dbReference>
<dbReference type="InterPro" id="IPR044742">
    <property type="entry name" value="DEAD/DEAH_RhlB"/>
</dbReference>
<evidence type="ECO:0000256" key="7">
    <source>
        <dbReference type="RuleBase" id="RU000492"/>
    </source>
</evidence>
<dbReference type="Gene3D" id="3.40.50.300">
    <property type="entry name" value="P-loop containing nucleotide triphosphate hydrolases"/>
    <property type="match status" value="2"/>
</dbReference>
<protein>
    <submittedName>
        <fullName evidence="12">Superfamily II DNA and RNA helicase</fullName>
    </submittedName>
</protein>
<feature type="compositionally biased region" description="Basic and acidic residues" evidence="8">
    <location>
        <begin position="410"/>
        <end position="419"/>
    </location>
</feature>
<dbReference type="PROSITE" id="PS51192">
    <property type="entry name" value="HELICASE_ATP_BIND_1"/>
    <property type="match status" value="1"/>
</dbReference>
<evidence type="ECO:0000256" key="4">
    <source>
        <dbReference type="ARBA" id="ARBA00022840"/>
    </source>
</evidence>
<dbReference type="PROSITE" id="PS51195">
    <property type="entry name" value="Q_MOTIF"/>
    <property type="match status" value="1"/>
</dbReference>
<organism evidence="12 13">
    <name type="scientific">Marinomonas fungiae</name>
    <dbReference type="NCBI Taxonomy" id="1137284"/>
    <lineage>
        <taxon>Bacteria</taxon>
        <taxon>Pseudomonadati</taxon>
        <taxon>Pseudomonadota</taxon>
        <taxon>Gammaproteobacteria</taxon>
        <taxon>Oceanospirillales</taxon>
        <taxon>Oceanospirillaceae</taxon>
        <taxon>Marinomonas</taxon>
    </lineage>
</organism>
<evidence type="ECO:0000313" key="13">
    <source>
        <dbReference type="Proteomes" id="UP000182769"/>
    </source>
</evidence>
<dbReference type="PANTHER" id="PTHR47959:SF13">
    <property type="entry name" value="ATP-DEPENDENT RNA HELICASE RHLE"/>
    <property type="match status" value="1"/>
</dbReference>
<keyword evidence="2 7" id="KW-0378">Hydrolase</keyword>
<dbReference type="Pfam" id="PF00270">
    <property type="entry name" value="DEAD"/>
    <property type="match status" value="1"/>
</dbReference>
<evidence type="ECO:0000256" key="1">
    <source>
        <dbReference type="ARBA" id="ARBA00022741"/>
    </source>
</evidence>
<feature type="domain" description="Helicase C-terminal" evidence="10">
    <location>
        <begin position="229"/>
        <end position="379"/>
    </location>
</feature>